<evidence type="ECO:0000259" key="5">
    <source>
        <dbReference type="PROSITE" id="PS51352"/>
    </source>
</evidence>
<evidence type="ECO:0000313" key="7">
    <source>
        <dbReference type="Proteomes" id="UP000255423"/>
    </source>
</evidence>
<dbReference type="InterPro" id="IPR017937">
    <property type="entry name" value="Thioredoxin_CS"/>
</dbReference>
<dbReference type="Proteomes" id="UP000255423">
    <property type="component" value="Unassembled WGS sequence"/>
</dbReference>
<dbReference type="PROSITE" id="PS51352">
    <property type="entry name" value="THIOREDOXIN_2"/>
    <property type="match status" value="1"/>
</dbReference>
<comment type="subcellular location">
    <subcellularLocation>
        <location evidence="1">Cell envelope</location>
    </subcellularLocation>
</comment>
<dbReference type="GO" id="GO:0016853">
    <property type="term" value="F:isomerase activity"/>
    <property type="evidence" value="ECO:0007669"/>
    <property type="project" value="UniProtKB-KW"/>
</dbReference>
<dbReference type="RefSeq" id="WP_088660794.1">
    <property type="nucleotide sequence ID" value="NZ_UHJL01000003.1"/>
</dbReference>
<keyword evidence="2" id="KW-0201">Cytochrome c-type biogenesis</keyword>
<accession>A0A380S6Q6</accession>
<evidence type="ECO:0000256" key="2">
    <source>
        <dbReference type="ARBA" id="ARBA00022748"/>
    </source>
</evidence>
<gene>
    <name evidence="6" type="ORF">SAMN05661053_2331</name>
</gene>
<protein>
    <submittedName>
        <fullName evidence="6">Thiol-disulfide isomerase or thioredoxin</fullName>
    </submittedName>
</protein>
<dbReference type="PROSITE" id="PS00194">
    <property type="entry name" value="THIOREDOXIN_1"/>
    <property type="match status" value="1"/>
</dbReference>
<dbReference type="InterPro" id="IPR050553">
    <property type="entry name" value="Thioredoxin_ResA/DsbE_sf"/>
</dbReference>
<evidence type="ECO:0000256" key="1">
    <source>
        <dbReference type="ARBA" id="ARBA00004196"/>
    </source>
</evidence>
<name>A0A380S6Q6_FIBSU</name>
<keyword evidence="4" id="KW-1133">Transmembrane helix</keyword>
<keyword evidence="6" id="KW-0413">Isomerase</keyword>
<dbReference type="AlphaFoldDB" id="A0A380S6Q6"/>
<feature type="transmembrane region" description="Helical" evidence="4">
    <location>
        <begin position="6"/>
        <end position="25"/>
    </location>
</feature>
<organism evidence="6 7">
    <name type="scientific">Fibrobacter succinogenes</name>
    <name type="common">Bacteroides succinogenes</name>
    <dbReference type="NCBI Taxonomy" id="833"/>
    <lineage>
        <taxon>Bacteria</taxon>
        <taxon>Pseudomonadati</taxon>
        <taxon>Fibrobacterota</taxon>
        <taxon>Fibrobacteria</taxon>
        <taxon>Fibrobacterales</taxon>
        <taxon>Fibrobacteraceae</taxon>
        <taxon>Fibrobacter</taxon>
    </lineage>
</organism>
<dbReference type="SUPFAM" id="SSF52833">
    <property type="entry name" value="Thioredoxin-like"/>
    <property type="match status" value="1"/>
</dbReference>
<feature type="domain" description="Thioredoxin" evidence="5">
    <location>
        <begin position="33"/>
        <end position="171"/>
    </location>
</feature>
<dbReference type="InterPro" id="IPR013766">
    <property type="entry name" value="Thioredoxin_domain"/>
</dbReference>
<keyword evidence="4" id="KW-0812">Transmembrane</keyword>
<dbReference type="GO" id="GO:0030313">
    <property type="term" value="C:cell envelope"/>
    <property type="evidence" value="ECO:0007669"/>
    <property type="project" value="UniProtKB-SubCell"/>
</dbReference>
<reference evidence="6 7" key="1">
    <citation type="submission" date="2017-08" db="EMBL/GenBank/DDBJ databases">
        <authorList>
            <person name="de Groot N.N."/>
        </authorList>
    </citation>
    <scope>NUCLEOTIDE SEQUENCE [LARGE SCALE GENOMIC DNA]</scope>
    <source>
        <strain evidence="6 7">HM2</strain>
    </source>
</reference>
<dbReference type="InterPro" id="IPR036249">
    <property type="entry name" value="Thioredoxin-like_sf"/>
</dbReference>
<dbReference type="Gene3D" id="3.40.30.10">
    <property type="entry name" value="Glutaredoxin"/>
    <property type="match status" value="1"/>
</dbReference>
<dbReference type="GO" id="GO:0017004">
    <property type="term" value="P:cytochrome complex assembly"/>
    <property type="evidence" value="ECO:0007669"/>
    <property type="project" value="UniProtKB-KW"/>
</dbReference>
<evidence type="ECO:0000256" key="3">
    <source>
        <dbReference type="ARBA" id="ARBA00023284"/>
    </source>
</evidence>
<evidence type="ECO:0000313" key="6">
    <source>
        <dbReference type="EMBL" id="SUQ24917.1"/>
    </source>
</evidence>
<evidence type="ECO:0000256" key="4">
    <source>
        <dbReference type="SAM" id="Phobius"/>
    </source>
</evidence>
<dbReference type="Pfam" id="PF08534">
    <property type="entry name" value="Redoxin"/>
    <property type="match status" value="1"/>
</dbReference>
<sequence length="172" mass="19419">MRSSTYKILAWVGAIIFLGFAFYAFEAKSRYNLNFPETVVNFAADDVMGGKSDYASEKGTATLIVLTASWCPSCRAELPILKQFNEEFGPKGLKILMIDEDDSKKVARKYKRSMDIPWTMLHWNYDALKALGNPGVIPVSFVVDKDDKIQHVDVGVLNELKVRHELKRLLGL</sequence>
<dbReference type="EMBL" id="UHJL01000003">
    <property type="protein sequence ID" value="SUQ24917.1"/>
    <property type="molecule type" value="Genomic_DNA"/>
</dbReference>
<keyword evidence="4" id="KW-0472">Membrane</keyword>
<dbReference type="CDD" id="cd02966">
    <property type="entry name" value="TlpA_like_family"/>
    <property type="match status" value="1"/>
</dbReference>
<proteinExistence type="predicted"/>
<keyword evidence="3" id="KW-0676">Redox-active center</keyword>
<dbReference type="InterPro" id="IPR013740">
    <property type="entry name" value="Redoxin"/>
</dbReference>
<dbReference type="PANTHER" id="PTHR42852:SF13">
    <property type="entry name" value="PROTEIN DIPZ"/>
    <property type="match status" value="1"/>
</dbReference>
<dbReference type="GO" id="GO:0016491">
    <property type="term" value="F:oxidoreductase activity"/>
    <property type="evidence" value="ECO:0007669"/>
    <property type="project" value="InterPro"/>
</dbReference>
<dbReference type="PANTHER" id="PTHR42852">
    <property type="entry name" value="THIOL:DISULFIDE INTERCHANGE PROTEIN DSBE"/>
    <property type="match status" value="1"/>
</dbReference>